<reference evidence="1" key="1">
    <citation type="submission" date="2019-08" db="EMBL/GenBank/DDBJ databases">
        <authorList>
            <person name="Kucharzyk K."/>
            <person name="Murdoch R.W."/>
            <person name="Higgins S."/>
            <person name="Loffler F."/>
        </authorList>
    </citation>
    <scope>NUCLEOTIDE SEQUENCE</scope>
</reference>
<name>A0A645C5Y9_9ZZZZ</name>
<evidence type="ECO:0000313" key="1">
    <source>
        <dbReference type="EMBL" id="MPM69374.1"/>
    </source>
</evidence>
<comment type="caution">
    <text evidence="1">The sequence shown here is derived from an EMBL/GenBank/DDBJ whole genome shotgun (WGS) entry which is preliminary data.</text>
</comment>
<organism evidence="1">
    <name type="scientific">bioreactor metagenome</name>
    <dbReference type="NCBI Taxonomy" id="1076179"/>
    <lineage>
        <taxon>unclassified sequences</taxon>
        <taxon>metagenomes</taxon>
        <taxon>ecological metagenomes</taxon>
    </lineage>
</organism>
<proteinExistence type="predicted"/>
<protein>
    <submittedName>
        <fullName evidence="1">Uncharacterized protein</fullName>
    </submittedName>
</protein>
<sequence>MARYLIDNQGSTVICDLELLTYLNRTAQPKGNDSTLKGTVDGAAVEVPLNRGIGYLSLTKRQLDTASFTLPEGISLSATYADRPQGTAGGDFKVEKRVWSLLGGDVGQGALAVVQIDVSAKNVPLDGIYEITETMPAGMRFVKLQTPDDNSRTANWYVTGREGQKITFALWISDPKGFTGTLPSITYTARAVLPGEFILPSATVSRSGGGDLSVSEQGTVTIIK</sequence>
<gene>
    <name evidence="1" type="ORF">SDC9_116319</name>
</gene>
<accession>A0A645C5Y9</accession>
<dbReference type="AlphaFoldDB" id="A0A645C5Y9"/>
<dbReference type="EMBL" id="VSSQ01022829">
    <property type="protein sequence ID" value="MPM69374.1"/>
    <property type="molecule type" value="Genomic_DNA"/>
</dbReference>